<evidence type="ECO:0000313" key="4">
    <source>
        <dbReference type="EMBL" id="KOM30584.1"/>
    </source>
</evidence>
<dbReference type="EMBL" id="CM003371">
    <property type="protein sequence ID" value="KOM30584.1"/>
    <property type="molecule type" value="Genomic_DNA"/>
</dbReference>
<dbReference type="OMA" id="CSVIECY"/>
<sequence length="1291" mass="148585">MQPSIYVGRGMHESQFTLLKYTIFWVLLLTCKFLFSYFVQIKPLVRPTKDIMSIRRVDFEWHEFFPTGSVFSFMACTVVYFMDTQIWYAIFSTLYGGAVGAFDRLGEIHTLVMLRSRFLSLPGAFNTCLVPSDKKQKERFSFSKKFAEWPPFLLTGKITVALDIATQFRGRDSDLWKRICADEYMKCSVIECYESFKHFLQDLVIGETEKRIISIIIKEVESNISKNTLLTNFRMAYLPSLCKKYVELVEFLIELTSKLEVIGEGMEQVYPQVQDRKMEVPTMSSHRCKSQMKNGDPSQQGTVVVLLQDMLEVVTDMMVNEISELAELNQSSKDTGQQIFAGREGKPAIRFPPVVTAQWEEQIRRLYLLLTVKESAVDVPTNTEVRRRVTFFSNSLFMDMPRAPRVRKMLSFSVLTPYYSEETVYSKNDIEFENEDGVSIIYYLQKIFPDEWNNFLERLDCKKDSEIWEKDENILHLRHWASLRGQTLCRTVRGMMYYRRAIKLQAFLDMASEKEILDGYKAIDVPSAEEKESNRSLYASLEAMADMKFTYIATCQNYGNQKRSGDRRATDILNLMVNNPSLRVAYIDELEEREDGQVHKVYYSVLVKAVDNLDQEIYRIKLPGAAKLGEGKPENQNHAIIFTRGEALQTIDMNQDNYLEEALKMRNLLEEFNEDHGLRAPTILGVREHIFTGSVSSLAWFMSNQETSFVTIGQRVLARTLKVRFHYGHPDVFDRIFHFTRGGFSKASCGINLSEDIFAGFNSTLRRGNVTHHEYIQVGKGRDVGLNQISLFEAKVACGNGEQTISRDIYRLGHRFDFFRMLSFYFTTVGFYFSSMMVALTVYAFLYGKFYLSLSGLEAAIIKLARKKGDDPLKAAMASQSLVQIGILMTLPMVMEIGLERGFRTALSEIIIMHLQLAPVFFTFSLGTKMHYYGRTLLHGGAKYRATGRGFVVRHERFAENYRMYSRSHFVKGMELAILLICYRLYGAATPDSVSYGLLSLSMWFLVCSWLFGPFLFNPSGFEWQKIVEDWDDWTKWINSHGGIGVPSNKSWESWWNEEQQHLLHTALWGKICEVILALRFFVYQYGIVYHLHVARSDKSITGVTANTYPYYILIYVLDEEVPCSEDNLFVYHPPWVYGLSWLVVVVAIIILKIVSLGRKTFSADFQLMFRLLKLFLFIGIVVILVLMFTLLSLTVGDIFVSILAFMPTGWAFIQIGQACKTMVKAIGMWGSIKALSKGYEYVMGVIIFAPVAILAWFPFVSEFQTRLLYNQAFSRGLQIQRILAGGKKNK</sequence>
<dbReference type="GO" id="GO:0003843">
    <property type="term" value="F:1,3-beta-D-glucan synthase activity"/>
    <property type="evidence" value="ECO:0007669"/>
    <property type="project" value="InterPro"/>
</dbReference>
<feature type="transmembrane region" description="Helical" evidence="1">
    <location>
        <begin position="1175"/>
        <end position="1193"/>
    </location>
</feature>
<dbReference type="PANTHER" id="PTHR12741">
    <property type="entry name" value="LYST-INTERACTING PROTEIN LIP5 DOPAMINE RESPONSIVE PROTEIN DRG-1"/>
    <property type="match status" value="1"/>
</dbReference>
<dbReference type="GO" id="GO:0005886">
    <property type="term" value="C:plasma membrane"/>
    <property type="evidence" value="ECO:0007669"/>
    <property type="project" value="TreeGrafter"/>
</dbReference>
<feature type="transmembrane region" description="Helical" evidence="1">
    <location>
        <begin position="21"/>
        <end position="40"/>
    </location>
</feature>
<feature type="transmembrane region" description="Helical" evidence="1">
    <location>
        <begin position="906"/>
        <end position="927"/>
    </location>
</feature>
<feature type="transmembrane region" description="Helical" evidence="1">
    <location>
        <begin position="1199"/>
        <end position="1219"/>
    </location>
</feature>
<evidence type="ECO:0000256" key="1">
    <source>
        <dbReference type="SAM" id="Phobius"/>
    </source>
</evidence>
<keyword evidence="1" id="KW-0472">Membrane</keyword>
<evidence type="ECO:0000313" key="5">
    <source>
        <dbReference type="Proteomes" id="UP000053144"/>
    </source>
</evidence>
<feature type="transmembrane region" description="Helical" evidence="1">
    <location>
        <begin position="1136"/>
        <end position="1155"/>
    </location>
</feature>
<organism evidence="4 5">
    <name type="scientific">Phaseolus angularis</name>
    <name type="common">Azuki bean</name>
    <name type="synonym">Vigna angularis</name>
    <dbReference type="NCBI Taxonomy" id="3914"/>
    <lineage>
        <taxon>Eukaryota</taxon>
        <taxon>Viridiplantae</taxon>
        <taxon>Streptophyta</taxon>
        <taxon>Embryophyta</taxon>
        <taxon>Tracheophyta</taxon>
        <taxon>Spermatophyta</taxon>
        <taxon>Magnoliopsida</taxon>
        <taxon>eudicotyledons</taxon>
        <taxon>Gunneridae</taxon>
        <taxon>Pentapetalae</taxon>
        <taxon>rosids</taxon>
        <taxon>fabids</taxon>
        <taxon>Fabales</taxon>
        <taxon>Fabaceae</taxon>
        <taxon>Papilionoideae</taxon>
        <taxon>50 kb inversion clade</taxon>
        <taxon>NPAAA clade</taxon>
        <taxon>indigoferoid/millettioid clade</taxon>
        <taxon>Phaseoleae</taxon>
        <taxon>Vigna</taxon>
    </lineage>
</organism>
<dbReference type="Pfam" id="PF25968">
    <property type="entry name" value="CALS1"/>
    <property type="match status" value="2"/>
</dbReference>
<reference evidence="5" key="1">
    <citation type="journal article" date="2015" name="Proc. Natl. Acad. Sci. U.S.A.">
        <title>Genome sequencing of adzuki bean (Vigna angularis) provides insight into high starch and low fat accumulation and domestication.</title>
        <authorList>
            <person name="Yang K."/>
            <person name="Tian Z."/>
            <person name="Chen C."/>
            <person name="Luo L."/>
            <person name="Zhao B."/>
            <person name="Wang Z."/>
            <person name="Yu L."/>
            <person name="Li Y."/>
            <person name="Sun Y."/>
            <person name="Li W."/>
            <person name="Chen Y."/>
            <person name="Li Y."/>
            <person name="Zhang Y."/>
            <person name="Ai D."/>
            <person name="Zhao J."/>
            <person name="Shang C."/>
            <person name="Ma Y."/>
            <person name="Wu B."/>
            <person name="Wang M."/>
            <person name="Gao L."/>
            <person name="Sun D."/>
            <person name="Zhang P."/>
            <person name="Guo F."/>
            <person name="Wang W."/>
            <person name="Li Y."/>
            <person name="Wang J."/>
            <person name="Varshney R.K."/>
            <person name="Wang J."/>
            <person name="Ling H.Q."/>
            <person name="Wan P."/>
        </authorList>
    </citation>
    <scope>NUCLEOTIDE SEQUENCE</scope>
    <source>
        <strain evidence="5">cv. Jingnong 6</strain>
    </source>
</reference>
<feature type="transmembrane region" description="Helical" evidence="1">
    <location>
        <begin position="86"/>
        <end position="105"/>
    </location>
</feature>
<evidence type="ECO:0000259" key="2">
    <source>
        <dbReference type="Pfam" id="PF02364"/>
    </source>
</evidence>
<dbReference type="Pfam" id="PF02364">
    <property type="entry name" value="Glucan_synthase"/>
    <property type="match status" value="1"/>
</dbReference>
<dbReference type="InterPro" id="IPR058851">
    <property type="entry name" value="CALS1_helical"/>
</dbReference>
<dbReference type="PANTHER" id="PTHR12741:SF106">
    <property type="entry name" value="CALLOSE SYNTHASE 5"/>
    <property type="match status" value="1"/>
</dbReference>
<dbReference type="GO" id="GO:0000148">
    <property type="term" value="C:1,3-beta-D-glucan synthase complex"/>
    <property type="evidence" value="ECO:0007669"/>
    <property type="project" value="InterPro"/>
</dbReference>
<feature type="transmembrane region" description="Helical" evidence="1">
    <location>
        <begin position="875"/>
        <end position="894"/>
    </location>
</feature>
<feature type="transmembrane region" description="Helical" evidence="1">
    <location>
        <begin position="1240"/>
        <end position="1260"/>
    </location>
</feature>
<dbReference type="GO" id="GO:0006075">
    <property type="term" value="P:(1-&gt;3)-beta-D-glucan biosynthetic process"/>
    <property type="evidence" value="ECO:0007669"/>
    <property type="project" value="InterPro"/>
</dbReference>
<dbReference type="Proteomes" id="UP000053144">
    <property type="component" value="Chromosome 1"/>
</dbReference>
<dbReference type="STRING" id="3914.A0A0L9TKA8"/>
<feature type="domain" description="Callose synthase helical" evidence="3">
    <location>
        <begin position="150"/>
        <end position="256"/>
    </location>
</feature>
<evidence type="ECO:0008006" key="6">
    <source>
        <dbReference type="Google" id="ProtNLM"/>
    </source>
</evidence>
<feature type="transmembrane region" description="Helical" evidence="1">
    <location>
        <begin position="824"/>
        <end position="846"/>
    </location>
</feature>
<evidence type="ECO:0000259" key="3">
    <source>
        <dbReference type="Pfam" id="PF25968"/>
    </source>
</evidence>
<dbReference type="Gramene" id="KOM30584">
    <property type="protein sequence ID" value="KOM30584"/>
    <property type="gene ID" value="LR48_Vigan01g013800"/>
</dbReference>
<dbReference type="InterPro" id="IPR003440">
    <property type="entry name" value="Glyco_trans_48_dom"/>
</dbReference>
<name>A0A0L9TKA8_PHAAN</name>
<proteinExistence type="predicted"/>
<keyword evidence="1" id="KW-1133">Transmembrane helix</keyword>
<feature type="domain" description="Glycosyl transferase 48" evidence="2">
    <location>
        <begin position="379"/>
        <end position="1074"/>
    </location>
</feature>
<feature type="transmembrane region" description="Helical" evidence="1">
    <location>
        <begin position="61"/>
        <end position="80"/>
    </location>
</feature>
<gene>
    <name evidence="4" type="ORF">LR48_Vigan01g013800</name>
</gene>
<feature type="domain" description="Callose synthase helical" evidence="3">
    <location>
        <begin position="296"/>
        <end position="372"/>
    </location>
</feature>
<accession>A0A0L9TKA8</accession>
<keyword evidence="1" id="KW-0812">Transmembrane</keyword>
<feature type="transmembrane region" description="Helical" evidence="1">
    <location>
        <begin position="998"/>
        <end position="1017"/>
    </location>
</feature>
<protein>
    <recommendedName>
        <fullName evidence="6">1,3-beta-glucan synthase</fullName>
    </recommendedName>
</protein>